<reference evidence="3" key="2">
    <citation type="submission" date="2025-05" db="UniProtKB">
        <authorList>
            <consortium name="EnsemblMetazoa"/>
        </authorList>
    </citation>
    <scope>IDENTIFICATION</scope>
    <source>
        <strain evidence="3">Foshan</strain>
    </source>
</reference>
<dbReference type="EnsemblMetazoa" id="AALFPA23_001353.R38619">
    <property type="protein sequence ID" value="AALFPA23_001353.P38619"/>
    <property type="gene ID" value="AALFPA23_001353"/>
</dbReference>
<accession>A0ABM1XNP4</accession>
<dbReference type="InterPro" id="IPR043128">
    <property type="entry name" value="Rev_trsase/Diguanyl_cyclase"/>
</dbReference>
<dbReference type="PANTHER" id="PTHR37984:SF5">
    <property type="entry name" value="PROTEIN NYNRIN-LIKE"/>
    <property type="match status" value="1"/>
</dbReference>
<evidence type="ECO:0000256" key="1">
    <source>
        <dbReference type="ARBA" id="ARBA00023268"/>
    </source>
</evidence>
<organism evidence="3 4">
    <name type="scientific">Aedes albopictus</name>
    <name type="common">Asian tiger mosquito</name>
    <name type="synonym">Stegomyia albopicta</name>
    <dbReference type="NCBI Taxonomy" id="7160"/>
    <lineage>
        <taxon>Eukaryota</taxon>
        <taxon>Metazoa</taxon>
        <taxon>Ecdysozoa</taxon>
        <taxon>Arthropoda</taxon>
        <taxon>Hexapoda</taxon>
        <taxon>Insecta</taxon>
        <taxon>Pterygota</taxon>
        <taxon>Neoptera</taxon>
        <taxon>Endopterygota</taxon>
        <taxon>Diptera</taxon>
        <taxon>Nematocera</taxon>
        <taxon>Culicoidea</taxon>
        <taxon>Culicidae</taxon>
        <taxon>Culicinae</taxon>
        <taxon>Aedini</taxon>
        <taxon>Aedes</taxon>
        <taxon>Stegomyia</taxon>
    </lineage>
</organism>
<evidence type="ECO:0000259" key="2">
    <source>
        <dbReference type="PROSITE" id="PS50878"/>
    </source>
</evidence>
<dbReference type="GeneID" id="134286279"/>
<dbReference type="InterPro" id="IPR000477">
    <property type="entry name" value="RT_dom"/>
</dbReference>
<dbReference type="PANTHER" id="PTHR37984">
    <property type="entry name" value="PROTEIN CBG26694"/>
    <property type="match status" value="1"/>
</dbReference>
<evidence type="ECO:0000313" key="3">
    <source>
        <dbReference type="EnsemblMetazoa" id="AALFPA23_001353.P38619"/>
    </source>
</evidence>
<sequence length="380" mass="43993">MFLEDKRYPMPVAEDIFAKLNGGKFFSKLDLKSAYNQLLLDEESKKMLAWKILELLQDCPGYVNFLDDVLVIGATIEEHLNNLSRVLEKLWDAGFRLNKEKCEFKQRLKFLGHIVDGDGLHKDQEKVRAIMDVARPGNVKLLREFLGMVTYYSKFIPNVSATLSPMYRLLKKDVNYEWTSDCEAAFQDIKLMICSDNVLIPYNPDWPVVLVTDASGKGIGIPDMVFGKLQRWAVLLANYDYEIKYIKGDSNKGADFLSRSPVLCCEDDDINVEEAIYLQFMEFETRSLVERKQLIVETRRDPALSRVVNYVKTGLSTNVQDPELKKFFVRRTELIVEEEVLMWGYRIVAPAKLRTILLQELHSTHMGIVKMKSLARNYFW</sequence>
<name>A0ABM1XNP4_AEDAL</name>
<keyword evidence="4" id="KW-1185">Reference proteome</keyword>
<feature type="domain" description="Reverse transcriptase" evidence="2">
    <location>
        <begin position="1"/>
        <end position="115"/>
    </location>
</feature>
<dbReference type="Gene3D" id="1.10.340.70">
    <property type="match status" value="1"/>
</dbReference>
<dbReference type="Pfam" id="PF17919">
    <property type="entry name" value="RT_RNaseH_2"/>
    <property type="match status" value="1"/>
</dbReference>
<proteinExistence type="predicted"/>
<dbReference type="Gene3D" id="3.30.70.270">
    <property type="match status" value="2"/>
</dbReference>
<reference evidence="4" key="1">
    <citation type="journal article" date="2015" name="Proc. Natl. Acad. Sci. U.S.A.">
        <title>Genome sequence of the Asian Tiger mosquito, Aedes albopictus, reveals insights into its biology, genetics, and evolution.</title>
        <authorList>
            <person name="Chen X.G."/>
            <person name="Jiang X."/>
            <person name="Gu J."/>
            <person name="Xu M."/>
            <person name="Wu Y."/>
            <person name="Deng Y."/>
            <person name="Zhang C."/>
            <person name="Bonizzoni M."/>
            <person name="Dermauw W."/>
            <person name="Vontas J."/>
            <person name="Armbruster P."/>
            <person name="Huang X."/>
            <person name="Yang Y."/>
            <person name="Zhang H."/>
            <person name="He W."/>
            <person name="Peng H."/>
            <person name="Liu Y."/>
            <person name="Wu K."/>
            <person name="Chen J."/>
            <person name="Lirakis M."/>
            <person name="Topalis P."/>
            <person name="Van Leeuwen T."/>
            <person name="Hall A.B."/>
            <person name="Jiang X."/>
            <person name="Thorpe C."/>
            <person name="Mueller R.L."/>
            <person name="Sun C."/>
            <person name="Waterhouse R.M."/>
            <person name="Yan G."/>
            <person name="Tu Z.J."/>
            <person name="Fang X."/>
            <person name="James A.A."/>
        </authorList>
    </citation>
    <scope>NUCLEOTIDE SEQUENCE [LARGE SCALE GENOMIC DNA]</scope>
    <source>
        <strain evidence="4">Foshan</strain>
    </source>
</reference>
<dbReference type="SUPFAM" id="SSF56672">
    <property type="entry name" value="DNA/RNA polymerases"/>
    <property type="match status" value="1"/>
</dbReference>
<dbReference type="CDD" id="cd01647">
    <property type="entry name" value="RT_LTR"/>
    <property type="match status" value="1"/>
</dbReference>
<evidence type="ECO:0000313" key="4">
    <source>
        <dbReference type="Proteomes" id="UP000069940"/>
    </source>
</evidence>
<dbReference type="InterPro" id="IPR041577">
    <property type="entry name" value="RT_RNaseH_2"/>
</dbReference>
<dbReference type="PROSITE" id="PS50878">
    <property type="entry name" value="RT_POL"/>
    <property type="match status" value="1"/>
</dbReference>
<dbReference type="Proteomes" id="UP000069940">
    <property type="component" value="Unassembled WGS sequence"/>
</dbReference>
<keyword evidence="1" id="KW-0511">Multifunctional enzyme</keyword>
<dbReference type="InterPro" id="IPR050951">
    <property type="entry name" value="Retrovirus_Pol_polyprotein"/>
</dbReference>
<protein>
    <recommendedName>
        <fullName evidence="2">Reverse transcriptase domain-containing protein</fullName>
    </recommendedName>
</protein>
<dbReference type="RefSeq" id="XP_062703853.1">
    <property type="nucleotide sequence ID" value="XM_062847869.1"/>
</dbReference>
<dbReference type="Pfam" id="PF00078">
    <property type="entry name" value="RVT_1"/>
    <property type="match status" value="1"/>
</dbReference>
<dbReference type="InterPro" id="IPR043502">
    <property type="entry name" value="DNA/RNA_pol_sf"/>
</dbReference>